<proteinExistence type="predicted"/>
<sequence length="146" mass="16460">MTNRKEAAVEQFLTLFHASELNIPAIRAALAENARWQPVVPVAAMVHGAEAICGEIERQYKLYADCDCEILHIASAANTVFTERVDSVRMLHDGRTVLTRVTGVFDLDDEDKITFWREYWDMLDIADQVGISGEEMRKMMVTSVPA</sequence>
<evidence type="ECO:0000313" key="3">
    <source>
        <dbReference type="Proteomes" id="UP000056968"/>
    </source>
</evidence>
<reference evidence="2 3" key="1">
    <citation type="submission" date="2015-11" db="EMBL/GenBank/DDBJ databases">
        <title>A Two-component Flavoprotein Monooxygenase System MeaXY Responsible for para-Hydroxylation of 2-Methyl-6-ethylaniline and 2,6-Diethylaniline in Sphingobium baderi DE-13.</title>
        <authorList>
            <person name="Cheng M."/>
            <person name="Meng Q."/>
            <person name="Yang Y."/>
            <person name="Chu C."/>
            <person name="Yan X."/>
            <person name="He J."/>
            <person name="Li S."/>
        </authorList>
    </citation>
    <scope>NUCLEOTIDE SEQUENCE [LARGE SCALE GENOMIC DNA]</scope>
    <source>
        <strain evidence="2 3">DE-13</strain>
    </source>
</reference>
<feature type="domain" description="Limonene-1,2-epoxide hydrolase" evidence="1">
    <location>
        <begin position="8"/>
        <end position="128"/>
    </location>
</feature>
<accession>A0A0S3EYY7</accession>
<dbReference type="KEGG" id="sbd:ATN00_09955"/>
<gene>
    <name evidence="2" type="ORF">ATN00_09955</name>
</gene>
<dbReference type="InterPro" id="IPR032710">
    <property type="entry name" value="NTF2-like_dom_sf"/>
</dbReference>
<dbReference type="SUPFAM" id="SSF54427">
    <property type="entry name" value="NTF2-like"/>
    <property type="match status" value="1"/>
</dbReference>
<evidence type="ECO:0000313" key="2">
    <source>
        <dbReference type="EMBL" id="ALR20581.1"/>
    </source>
</evidence>
<dbReference type="OrthoDB" id="9781757at2"/>
<dbReference type="AlphaFoldDB" id="A0A0S3EYY7"/>
<dbReference type="InterPro" id="IPR013100">
    <property type="entry name" value="LEH"/>
</dbReference>
<dbReference type="Proteomes" id="UP000056968">
    <property type="component" value="Chromosome"/>
</dbReference>
<dbReference type="EMBL" id="CP013264">
    <property type="protein sequence ID" value="ALR20581.1"/>
    <property type="molecule type" value="Genomic_DNA"/>
</dbReference>
<keyword evidence="3" id="KW-1185">Reference proteome</keyword>
<dbReference type="RefSeq" id="WP_062064326.1">
    <property type="nucleotide sequence ID" value="NZ_CP013264.1"/>
</dbReference>
<dbReference type="Gene3D" id="3.10.450.50">
    <property type="match status" value="1"/>
</dbReference>
<organism evidence="2 3">
    <name type="scientific">Sphingobium baderi</name>
    <dbReference type="NCBI Taxonomy" id="1332080"/>
    <lineage>
        <taxon>Bacteria</taxon>
        <taxon>Pseudomonadati</taxon>
        <taxon>Pseudomonadota</taxon>
        <taxon>Alphaproteobacteria</taxon>
        <taxon>Sphingomonadales</taxon>
        <taxon>Sphingomonadaceae</taxon>
        <taxon>Sphingobium</taxon>
    </lineage>
</organism>
<evidence type="ECO:0000259" key="1">
    <source>
        <dbReference type="Pfam" id="PF07858"/>
    </source>
</evidence>
<dbReference type="STRING" id="1332080.ATN00_09955"/>
<name>A0A0S3EYY7_9SPHN</name>
<dbReference type="Pfam" id="PF07858">
    <property type="entry name" value="LEH"/>
    <property type="match status" value="1"/>
</dbReference>
<protein>
    <recommendedName>
        <fullName evidence="1">Limonene-1,2-epoxide hydrolase domain-containing protein</fullName>
    </recommendedName>
</protein>